<dbReference type="Proteomes" id="UP001420932">
    <property type="component" value="Unassembled WGS sequence"/>
</dbReference>
<evidence type="ECO:0000313" key="2">
    <source>
        <dbReference type="EMBL" id="KAK9086889.1"/>
    </source>
</evidence>
<feature type="domain" description="N-acetyltransferase" evidence="1">
    <location>
        <begin position="5"/>
        <end position="167"/>
    </location>
</feature>
<dbReference type="Pfam" id="PF13302">
    <property type="entry name" value="Acetyltransf_3"/>
    <property type="match status" value="1"/>
</dbReference>
<dbReference type="AlphaFoldDB" id="A0AAP0EDB6"/>
<protein>
    <recommendedName>
        <fullName evidence="1">N-acetyltransferase domain-containing protein</fullName>
    </recommendedName>
</protein>
<organism evidence="2 3">
    <name type="scientific">Stephania yunnanensis</name>
    <dbReference type="NCBI Taxonomy" id="152371"/>
    <lineage>
        <taxon>Eukaryota</taxon>
        <taxon>Viridiplantae</taxon>
        <taxon>Streptophyta</taxon>
        <taxon>Embryophyta</taxon>
        <taxon>Tracheophyta</taxon>
        <taxon>Spermatophyta</taxon>
        <taxon>Magnoliopsida</taxon>
        <taxon>Ranunculales</taxon>
        <taxon>Menispermaceae</taxon>
        <taxon>Menispermoideae</taxon>
        <taxon>Cissampelideae</taxon>
        <taxon>Stephania</taxon>
    </lineage>
</organism>
<evidence type="ECO:0000259" key="1">
    <source>
        <dbReference type="PROSITE" id="PS51186"/>
    </source>
</evidence>
<name>A0AAP0EDB6_9MAGN</name>
<accession>A0AAP0EDB6</accession>
<dbReference type="PANTHER" id="PTHR46067:SF22">
    <property type="entry name" value="N-ACETYLTRANSFERASE DOMAIN-CONTAINING PROTEIN"/>
    <property type="match status" value="1"/>
</dbReference>
<reference evidence="2 3" key="1">
    <citation type="submission" date="2024-01" db="EMBL/GenBank/DDBJ databases">
        <title>Genome assemblies of Stephania.</title>
        <authorList>
            <person name="Yang L."/>
        </authorList>
    </citation>
    <scope>NUCLEOTIDE SEQUENCE [LARGE SCALE GENOMIC DNA]</scope>
    <source>
        <strain evidence="2">YNDBR</strain>
        <tissue evidence="2">Leaf</tissue>
    </source>
</reference>
<dbReference type="SUPFAM" id="SSF55729">
    <property type="entry name" value="Acyl-CoA N-acyltransferases (Nat)"/>
    <property type="match status" value="1"/>
</dbReference>
<sequence length="173" mass="19761">MEPKISLRRIELSDVDDFIEWAGDDKVTKYCRWNTFSSKDEALIFLRDVVASHPWYRAIIFDKEVVGSIHVTPTGSGKDERRGELAYHLKAKYWGMGIATAAVKAVVSCVFKELPWLERMEGLVFVENKGSQRVLEKAGLVREGVLRKYFFIRGKSVDIVVYSILADDVDKLD</sequence>
<dbReference type="PROSITE" id="PS51186">
    <property type="entry name" value="GNAT"/>
    <property type="match status" value="1"/>
</dbReference>
<keyword evidence="3" id="KW-1185">Reference proteome</keyword>
<dbReference type="GO" id="GO:0016747">
    <property type="term" value="F:acyltransferase activity, transferring groups other than amino-acyl groups"/>
    <property type="evidence" value="ECO:0007669"/>
    <property type="project" value="InterPro"/>
</dbReference>
<dbReference type="Gene3D" id="3.40.630.30">
    <property type="match status" value="1"/>
</dbReference>
<comment type="caution">
    <text evidence="2">The sequence shown here is derived from an EMBL/GenBank/DDBJ whole genome shotgun (WGS) entry which is preliminary data.</text>
</comment>
<dbReference type="PANTHER" id="PTHR46067">
    <property type="entry name" value="ACYL-COA N-ACYLTRANSFERASES (NAT) SUPERFAMILY PROTEIN"/>
    <property type="match status" value="1"/>
</dbReference>
<dbReference type="EMBL" id="JBBNAF010000013">
    <property type="protein sequence ID" value="KAK9086889.1"/>
    <property type="molecule type" value="Genomic_DNA"/>
</dbReference>
<dbReference type="InterPro" id="IPR000182">
    <property type="entry name" value="GNAT_dom"/>
</dbReference>
<dbReference type="InterPro" id="IPR016181">
    <property type="entry name" value="Acyl_CoA_acyltransferase"/>
</dbReference>
<evidence type="ECO:0000313" key="3">
    <source>
        <dbReference type="Proteomes" id="UP001420932"/>
    </source>
</evidence>
<gene>
    <name evidence="2" type="ORF">Syun_029283</name>
</gene>
<proteinExistence type="predicted"/>